<dbReference type="PANTHER" id="PTHR46260:SF3">
    <property type="entry name" value="RING-TYPE DOMAIN-CONTAINING PROTEIN"/>
    <property type="match status" value="1"/>
</dbReference>
<evidence type="ECO:0000256" key="2">
    <source>
        <dbReference type="ARBA" id="ARBA00022737"/>
    </source>
</evidence>
<dbReference type="PANTHER" id="PTHR46260">
    <property type="entry name" value="RING-TYPE DOMAIN-CONTAINING PROTEIN"/>
    <property type="match status" value="1"/>
</dbReference>
<sequence>MNELFFDSSNNLRFDGEVSRKYKKLEIEYKQHCYDEPTFFMFDYCNLEKDSAKNYSFNPLTSTFSVIPKPPNPFKNSGIIIKRKNIYIFNGQIYKTYPDKYCDRVLSYSIETGKWDSSAFVFPSLKRKRSIVLDNPIYAHQAFQVGGITELTQALNSTVLYDFHKIQYFDLNFCPYNRNLIITKGASAMGVNFLFTWGPQAKCFIWDVRCSFKSSQLIEVPFLNGLRNDYSVTNSNYSLYFNGGTMMSCETSNDFFEFDTRNMEYIKMPNMPSKRSGHGSYVFEKKLYTMGGYCDSYYSNFEIDIYDFKEEKWEKDSAKLPYINVDAGIEGFNFFYTRVTHKRRLLCQGYNRTECLDKKIAKCGTVTIKCDETGPFQNLFCINIFTFPAKNLTDKSQIEKRESLFKGCYRPINTRSCPKEGGCHTQPDPMLPGHNLIFCCCRTHNCNQDDLRYIDKPISDHL</sequence>
<evidence type="ECO:0000256" key="1">
    <source>
        <dbReference type="ARBA" id="ARBA00022441"/>
    </source>
</evidence>
<dbReference type="Proteomes" id="UP000035681">
    <property type="component" value="Unplaced"/>
</dbReference>
<name>A0AAF5DJJ3_STRER</name>
<accession>A0AAF5DJJ3</accession>
<evidence type="ECO:0000313" key="4">
    <source>
        <dbReference type="WBParaSite" id="TCONS_00014205.p1"/>
    </source>
</evidence>
<evidence type="ECO:0000313" key="3">
    <source>
        <dbReference type="Proteomes" id="UP000035681"/>
    </source>
</evidence>
<dbReference type="InterPro" id="IPR015915">
    <property type="entry name" value="Kelch-typ_b-propeller"/>
</dbReference>
<keyword evidence="2" id="KW-0677">Repeat</keyword>
<dbReference type="AlphaFoldDB" id="A0AAF5DJJ3"/>
<dbReference type="SUPFAM" id="SSF117281">
    <property type="entry name" value="Kelch motif"/>
    <property type="match status" value="2"/>
</dbReference>
<protein>
    <submittedName>
        <fullName evidence="4">Activin types I and II receptor domain-containing protein</fullName>
    </submittedName>
</protein>
<keyword evidence="1" id="KW-0880">Kelch repeat</keyword>
<reference evidence="4" key="1">
    <citation type="submission" date="2024-02" db="UniProtKB">
        <authorList>
            <consortium name="WormBaseParasite"/>
        </authorList>
    </citation>
    <scope>IDENTIFICATION</scope>
</reference>
<keyword evidence="3" id="KW-1185">Reference proteome</keyword>
<dbReference type="InterPro" id="IPR045860">
    <property type="entry name" value="Snake_toxin-like_sf"/>
</dbReference>
<organism evidence="3 4">
    <name type="scientific">Strongyloides stercoralis</name>
    <name type="common">Threadworm</name>
    <dbReference type="NCBI Taxonomy" id="6248"/>
    <lineage>
        <taxon>Eukaryota</taxon>
        <taxon>Metazoa</taxon>
        <taxon>Ecdysozoa</taxon>
        <taxon>Nematoda</taxon>
        <taxon>Chromadorea</taxon>
        <taxon>Rhabditida</taxon>
        <taxon>Tylenchina</taxon>
        <taxon>Panagrolaimomorpha</taxon>
        <taxon>Strongyloidoidea</taxon>
        <taxon>Strongyloididae</taxon>
        <taxon>Strongyloides</taxon>
    </lineage>
</organism>
<proteinExistence type="predicted"/>
<dbReference type="Gene3D" id="2.120.10.80">
    <property type="entry name" value="Kelch-type beta propeller"/>
    <property type="match status" value="2"/>
</dbReference>
<dbReference type="InterPro" id="IPR051746">
    <property type="entry name" value="Kelch_domain_containing_8"/>
</dbReference>
<dbReference type="Gene3D" id="2.10.60.10">
    <property type="entry name" value="CD59"/>
    <property type="match status" value="1"/>
</dbReference>
<dbReference type="WBParaSite" id="TCONS_00014205.p1">
    <property type="protein sequence ID" value="TCONS_00014205.p1"/>
    <property type="gene ID" value="XLOC_009414"/>
</dbReference>